<dbReference type="BioCyc" id="HAUR316274:GHYA-3626-MONOMER"/>
<organism evidence="9 10">
    <name type="scientific">Herpetosiphon aurantiacus (strain ATCC 23779 / DSM 785 / 114-95)</name>
    <dbReference type="NCBI Taxonomy" id="316274"/>
    <lineage>
        <taxon>Bacteria</taxon>
        <taxon>Bacillati</taxon>
        <taxon>Chloroflexota</taxon>
        <taxon>Chloroflexia</taxon>
        <taxon>Herpetosiphonales</taxon>
        <taxon>Herpetosiphonaceae</taxon>
        <taxon>Herpetosiphon</taxon>
    </lineage>
</organism>
<gene>
    <name evidence="9" type="ordered locus">Haur_3587</name>
</gene>
<dbReference type="InterPro" id="IPR011049">
    <property type="entry name" value="Serralysin-like_metalloprot_C"/>
</dbReference>
<dbReference type="InterPro" id="IPR000209">
    <property type="entry name" value="Peptidase_S8/S53_dom"/>
</dbReference>
<feature type="active site" description="Charge relay system" evidence="5 6">
    <location>
        <position position="147"/>
    </location>
</feature>
<evidence type="ECO:0000256" key="4">
    <source>
        <dbReference type="ARBA" id="ARBA00022825"/>
    </source>
</evidence>
<feature type="chain" id="PRO_5002731896" evidence="7">
    <location>
        <begin position="27"/>
        <end position="599"/>
    </location>
</feature>
<feature type="signal peptide" evidence="7">
    <location>
        <begin position="1"/>
        <end position="26"/>
    </location>
</feature>
<dbReference type="InParanoid" id="A9B586"/>
<keyword evidence="7" id="KW-0732">Signal</keyword>
<keyword evidence="2 6" id="KW-0645">Protease</keyword>
<dbReference type="Pfam" id="PF00082">
    <property type="entry name" value="Peptidase_S8"/>
    <property type="match status" value="1"/>
</dbReference>
<dbReference type="GO" id="GO:0006508">
    <property type="term" value="P:proteolysis"/>
    <property type="evidence" value="ECO:0007669"/>
    <property type="project" value="UniProtKB-KW"/>
</dbReference>
<feature type="active site" description="Charge relay system" evidence="5 6">
    <location>
        <position position="406"/>
    </location>
</feature>
<dbReference type="InterPro" id="IPR050131">
    <property type="entry name" value="Peptidase_S8_subtilisin-like"/>
</dbReference>
<dbReference type="eggNOG" id="COG1404">
    <property type="taxonomic scope" value="Bacteria"/>
</dbReference>
<evidence type="ECO:0000313" key="9">
    <source>
        <dbReference type="EMBL" id="ABX06223.1"/>
    </source>
</evidence>
<evidence type="ECO:0000256" key="3">
    <source>
        <dbReference type="ARBA" id="ARBA00022801"/>
    </source>
</evidence>
<dbReference type="Gene3D" id="3.40.50.200">
    <property type="entry name" value="Peptidase S8/S53 domain"/>
    <property type="match status" value="1"/>
</dbReference>
<protein>
    <submittedName>
        <fullName evidence="9">Peptidase S8 and S53 subtilisin kexin sedolisin</fullName>
    </submittedName>
</protein>
<dbReference type="KEGG" id="hau:Haur_3587"/>
<keyword evidence="4 6" id="KW-0720">Serine protease</keyword>
<dbReference type="HOGENOM" id="CLU_011263_15_5_0"/>
<dbReference type="InterPro" id="IPR015500">
    <property type="entry name" value="Peptidase_S8_subtilisin-rel"/>
</dbReference>
<keyword evidence="3 6" id="KW-0378">Hydrolase</keyword>
<dbReference type="InterPro" id="IPR036852">
    <property type="entry name" value="Peptidase_S8/S53_dom_sf"/>
</dbReference>
<reference evidence="9 10" key="1">
    <citation type="journal article" date="2011" name="Stand. Genomic Sci.">
        <title>Complete genome sequence of the filamentous gliding predatory bacterium Herpetosiphon aurantiacus type strain (114-95(T)).</title>
        <authorList>
            <person name="Kiss H."/>
            <person name="Nett M."/>
            <person name="Domin N."/>
            <person name="Martin K."/>
            <person name="Maresca J.A."/>
            <person name="Copeland A."/>
            <person name="Lapidus A."/>
            <person name="Lucas S."/>
            <person name="Berry K.W."/>
            <person name="Glavina Del Rio T."/>
            <person name="Dalin E."/>
            <person name="Tice H."/>
            <person name="Pitluck S."/>
            <person name="Richardson P."/>
            <person name="Bruce D."/>
            <person name="Goodwin L."/>
            <person name="Han C."/>
            <person name="Detter J.C."/>
            <person name="Schmutz J."/>
            <person name="Brettin T."/>
            <person name="Land M."/>
            <person name="Hauser L."/>
            <person name="Kyrpides N.C."/>
            <person name="Ivanova N."/>
            <person name="Goker M."/>
            <person name="Woyke T."/>
            <person name="Klenk H.P."/>
            <person name="Bryant D.A."/>
        </authorList>
    </citation>
    <scope>NUCLEOTIDE SEQUENCE [LARGE SCALE GENOMIC DNA]</scope>
    <source>
        <strain evidence="10">ATCC 23779 / DSM 785 / 114-95</strain>
    </source>
</reference>
<dbReference type="AlphaFoldDB" id="A9B586"/>
<dbReference type="CDD" id="cd07487">
    <property type="entry name" value="Peptidases_S8_1"/>
    <property type="match status" value="1"/>
</dbReference>
<evidence type="ECO:0000259" key="8">
    <source>
        <dbReference type="Pfam" id="PF00082"/>
    </source>
</evidence>
<feature type="active site" description="Charge relay system" evidence="5 6">
    <location>
        <position position="196"/>
    </location>
</feature>
<proteinExistence type="inferred from homology"/>
<evidence type="ECO:0000256" key="5">
    <source>
        <dbReference type="PIRSR" id="PIRSR615500-1"/>
    </source>
</evidence>
<accession>A9B586</accession>
<sequence length="599" mass="63002">MDREHRRGFFRSLLLASLFLSAIGLAQPVATTQPQSMLVQGAALSNQARAIQAVGGTVERQFARFETSVAQLTKPQIAQLQAQGLRVFADQAVASSAQGAVDQPIAVQAGPKSSNPAPLQYPSIVTGADVVQRRGIDGRGVTVAVIDSGLPAIERPERWQRIDNTTARYNQGSRFLIYKDMLASNQITNSSDPYGHGTHVFATLADNRALPAGYSGAKVGIAPGANYVVVRALNSQGQASYSTIIAAIDWVIEHADEYDIRVLNLSLQAEVIAPYWYDPLNQAVMHAWNEGITVVAAAGNTGPNPATIMAPANVPYIISVGAIRPAIYNDNGSDSLAAYSSAGPTESRFVKPDVVIAGSRVIAPLPADSVLANSGSAGLVSERAKLEWADLKTSQQLNYYALSGTSMAAAEVSGIVALLLQDEPNLTNNQIKARLTGTAQLATLDDGQAAYSTWQQGAGKVVPTAVIDGSNTGAANAGMDLPTDLIVSSNPDDTSNHYQGSTEYDAVTNTFTDNTTTYSSTLATSYSTWAGSYSTWAGSYLTWAGSYSTWAGSYSTWAGSYSTWAGSYSTWAGSYSTWAGNNAAASGTTNVNAGSLVSD</sequence>
<name>A9B586_HERA2</name>
<dbReference type="PANTHER" id="PTHR43806:SF11">
    <property type="entry name" value="CEREVISIN-RELATED"/>
    <property type="match status" value="1"/>
</dbReference>
<dbReference type="PROSITE" id="PS51892">
    <property type="entry name" value="SUBTILASE"/>
    <property type="match status" value="1"/>
</dbReference>
<dbReference type="GO" id="GO:0004252">
    <property type="term" value="F:serine-type endopeptidase activity"/>
    <property type="evidence" value="ECO:0007669"/>
    <property type="project" value="UniProtKB-UniRule"/>
</dbReference>
<dbReference type="Proteomes" id="UP000000787">
    <property type="component" value="Chromosome"/>
</dbReference>
<evidence type="ECO:0000313" key="10">
    <source>
        <dbReference type="Proteomes" id="UP000000787"/>
    </source>
</evidence>
<evidence type="ECO:0000256" key="6">
    <source>
        <dbReference type="PROSITE-ProRule" id="PRU01240"/>
    </source>
</evidence>
<dbReference type="EMBL" id="CP000875">
    <property type="protein sequence ID" value="ABX06223.1"/>
    <property type="molecule type" value="Genomic_DNA"/>
</dbReference>
<dbReference type="PRINTS" id="PR00723">
    <property type="entry name" value="SUBTILISIN"/>
</dbReference>
<comment type="similarity">
    <text evidence="1 6">Belongs to the peptidase S8 family.</text>
</comment>
<keyword evidence="10" id="KW-1185">Reference proteome</keyword>
<dbReference type="FunCoup" id="A9B586">
    <property type="interactions" value="13"/>
</dbReference>
<evidence type="ECO:0000256" key="1">
    <source>
        <dbReference type="ARBA" id="ARBA00011073"/>
    </source>
</evidence>
<feature type="domain" description="Peptidase S8/S53" evidence="8">
    <location>
        <begin position="138"/>
        <end position="453"/>
    </location>
</feature>
<dbReference type="SUPFAM" id="SSF52743">
    <property type="entry name" value="Subtilisin-like"/>
    <property type="match status" value="1"/>
</dbReference>
<evidence type="ECO:0000256" key="2">
    <source>
        <dbReference type="ARBA" id="ARBA00022670"/>
    </source>
</evidence>
<dbReference type="PANTHER" id="PTHR43806">
    <property type="entry name" value="PEPTIDASE S8"/>
    <property type="match status" value="1"/>
</dbReference>
<dbReference type="Gene3D" id="2.150.10.10">
    <property type="entry name" value="Serralysin-like metalloprotease, C-terminal"/>
    <property type="match status" value="1"/>
</dbReference>
<evidence type="ECO:0000256" key="7">
    <source>
        <dbReference type="SAM" id="SignalP"/>
    </source>
</evidence>